<dbReference type="Gene3D" id="3.30.390.50">
    <property type="entry name" value="CO dehydrogenase flavoprotein, C-terminal domain"/>
    <property type="match status" value="1"/>
</dbReference>
<dbReference type="InterPro" id="IPR051312">
    <property type="entry name" value="Diverse_Substr_Oxidored"/>
</dbReference>
<evidence type="ECO:0000259" key="4">
    <source>
        <dbReference type="PROSITE" id="PS51387"/>
    </source>
</evidence>
<keyword evidence="2" id="KW-0274">FAD</keyword>
<evidence type="ECO:0000313" key="5">
    <source>
        <dbReference type="EMBL" id="QGU94740.1"/>
    </source>
</evidence>
<dbReference type="Pfam" id="PF00941">
    <property type="entry name" value="FAD_binding_5"/>
    <property type="match status" value="1"/>
</dbReference>
<dbReference type="InterPro" id="IPR016169">
    <property type="entry name" value="FAD-bd_PCMH_sub2"/>
</dbReference>
<dbReference type="InterPro" id="IPR002346">
    <property type="entry name" value="Mopterin_DH_FAD-bd"/>
</dbReference>
<keyword evidence="1" id="KW-0285">Flavoprotein</keyword>
<protein>
    <submittedName>
        <fullName evidence="5">FAD-binding protein</fullName>
    </submittedName>
</protein>
<keyword evidence="3" id="KW-0560">Oxidoreductase</keyword>
<dbReference type="Gene3D" id="3.30.465.10">
    <property type="match status" value="1"/>
</dbReference>
<dbReference type="SUPFAM" id="SSF56176">
    <property type="entry name" value="FAD-binding/transporter-associated domain-like"/>
    <property type="match status" value="1"/>
</dbReference>
<dbReference type="SMART" id="SM01092">
    <property type="entry name" value="CO_deh_flav_C"/>
    <property type="match status" value="1"/>
</dbReference>
<dbReference type="InterPro" id="IPR036318">
    <property type="entry name" value="FAD-bd_PCMH-like_sf"/>
</dbReference>
<dbReference type="Pfam" id="PF03450">
    <property type="entry name" value="CO_deh_flav_C"/>
    <property type="match status" value="1"/>
</dbReference>
<organism evidence="5 6">
    <name type="scientific">Clostridium bovifaecis</name>
    <dbReference type="NCBI Taxonomy" id="2184719"/>
    <lineage>
        <taxon>Bacteria</taxon>
        <taxon>Bacillati</taxon>
        <taxon>Bacillota</taxon>
        <taxon>Clostridia</taxon>
        <taxon>Eubacteriales</taxon>
        <taxon>Clostridiaceae</taxon>
        <taxon>Clostridium</taxon>
    </lineage>
</organism>
<dbReference type="Proteomes" id="UP000422764">
    <property type="component" value="Chromosome"/>
</dbReference>
<feature type="domain" description="FAD-binding PCMH-type" evidence="4">
    <location>
        <begin position="1"/>
        <end position="163"/>
    </location>
</feature>
<gene>
    <name evidence="5" type="ORF">GOM49_06190</name>
</gene>
<name>A0A6I6ERD9_9CLOT</name>
<dbReference type="GO" id="GO:0071949">
    <property type="term" value="F:FAD binding"/>
    <property type="evidence" value="ECO:0007669"/>
    <property type="project" value="InterPro"/>
</dbReference>
<dbReference type="AlphaFoldDB" id="A0A6I6ERD9"/>
<dbReference type="InterPro" id="IPR016166">
    <property type="entry name" value="FAD-bd_PCMH"/>
</dbReference>
<evidence type="ECO:0000313" key="6">
    <source>
        <dbReference type="Proteomes" id="UP000422764"/>
    </source>
</evidence>
<evidence type="ECO:0000256" key="2">
    <source>
        <dbReference type="ARBA" id="ARBA00022827"/>
    </source>
</evidence>
<dbReference type="InterPro" id="IPR036683">
    <property type="entry name" value="CO_DH_flav_C_dom_sf"/>
</dbReference>
<keyword evidence="6" id="KW-1185">Reference proteome</keyword>
<dbReference type="PROSITE" id="PS51387">
    <property type="entry name" value="FAD_PCMH"/>
    <property type="match status" value="1"/>
</dbReference>
<dbReference type="SUPFAM" id="SSF55447">
    <property type="entry name" value="CO dehydrogenase flavoprotein C-terminal domain-like"/>
    <property type="match status" value="1"/>
</dbReference>
<dbReference type="InterPro" id="IPR005107">
    <property type="entry name" value="CO_DH_flav_C"/>
</dbReference>
<dbReference type="PANTHER" id="PTHR42659">
    <property type="entry name" value="XANTHINE DEHYDROGENASE SUBUNIT C-RELATED"/>
    <property type="match status" value="1"/>
</dbReference>
<evidence type="ECO:0000256" key="3">
    <source>
        <dbReference type="ARBA" id="ARBA00023002"/>
    </source>
</evidence>
<accession>A0A6I6ERD9</accession>
<proteinExistence type="predicted"/>
<dbReference type="GO" id="GO:0016491">
    <property type="term" value="F:oxidoreductase activity"/>
    <property type="evidence" value="ECO:0007669"/>
    <property type="project" value="UniProtKB-KW"/>
</dbReference>
<sequence length="261" mass="28608">MNIKEYIRPSSLDEAYESLTKKEGAVVIGGGGYLRLGAKDIEVAVDISNIHLSFVNERKDLIEIGAMTTLREVEVNSAIKQSFNGILCEAVKPILGVQMRNIFTIGGSVYGRYGFSDVITALLALDTYVELYKGGRMTIEDFLNKKDNEKDILTKIVILKNRKGSFQSIRSTSTDFAMLNAAVSKHENNFKIAVGARPGIAKLSNKAMEYLNAAELNEENAVKAGEIAADSLEFGSNTRGSAKYRKEVCKALVKRGVLEVI</sequence>
<dbReference type="EMBL" id="CP046522">
    <property type="protein sequence ID" value="QGU94740.1"/>
    <property type="molecule type" value="Genomic_DNA"/>
</dbReference>
<reference evidence="5 6" key="1">
    <citation type="submission" date="2019-12" db="EMBL/GenBank/DDBJ databases">
        <title>Genome sequenceing of Clostridium bovifaecis.</title>
        <authorList>
            <person name="Yao Y."/>
        </authorList>
    </citation>
    <scope>NUCLEOTIDE SEQUENCE [LARGE SCALE GENOMIC DNA]</scope>
    <source>
        <strain evidence="5 6">BXX</strain>
    </source>
</reference>
<evidence type="ECO:0000256" key="1">
    <source>
        <dbReference type="ARBA" id="ARBA00022630"/>
    </source>
</evidence>
<dbReference type="PANTHER" id="PTHR42659:SF2">
    <property type="entry name" value="XANTHINE DEHYDROGENASE SUBUNIT C-RELATED"/>
    <property type="match status" value="1"/>
</dbReference>